<proteinExistence type="predicted"/>
<comment type="caution">
    <text evidence="1">The sequence shown here is derived from an EMBL/GenBank/DDBJ whole genome shotgun (WGS) entry which is preliminary data.</text>
</comment>
<evidence type="ECO:0000313" key="1">
    <source>
        <dbReference type="EMBL" id="KAJ9052935.1"/>
    </source>
</evidence>
<keyword evidence="2" id="KW-1185">Reference proteome</keyword>
<sequence length="114" mass="12410">MQHRGFSGPFLALTYTFKLASLLCWALPTKNPAQVTPKTNEPAAQNWIPDIQAYDYKITHQAGAAHHNADGLSRLPTFALVSPTAGILYEKLMENPSLCGGASRDTEGPQEVSR</sequence>
<name>A0ACC2RS70_9FUNG</name>
<evidence type="ECO:0000313" key="2">
    <source>
        <dbReference type="Proteomes" id="UP001165960"/>
    </source>
</evidence>
<protein>
    <submittedName>
        <fullName evidence="1">Uncharacterized protein</fullName>
    </submittedName>
</protein>
<organism evidence="1 2">
    <name type="scientific">Entomophthora muscae</name>
    <dbReference type="NCBI Taxonomy" id="34485"/>
    <lineage>
        <taxon>Eukaryota</taxon>
        <taxon>Fungi</taxon>
        <taxon>Fungi incertae sedis</taxon>
        <taxon>Zoopagomycota</taxon>
        <taxon>Entomophthoromycotina</taxon>
        <taxon>Entomophthoromycetes</taxon>
        <taxon>Entomophthorales</taxon>
        <taxon>Entomophthoraceae</taxon>
        <taxon>Entomophthora</taxon>
    </lineage>
</organism>
<accession>A0ACC2RS70</accession>
<reference evidence="1" key="1">
    <citation type="submission" date="2022-04" db="EMBL/GenBank/DDBJ databases">
        <title>Genome of the entomopathogenic fungus Entomophthora muscae.</title>
        <authorList>
            <person name="Elya C."/>
            <person name="Lovett B.R."/>
            <person name="Lee E."/>
            <person name="Macias A.M."/>
            <person name="Hajek A.E."/>
            <person name="De Bivort B.L."/>
            <person name="Kasson M.T."/>
            <person name="De Fine Licht H.H."/>
            <person name="Stajich J.E."/>
        </authorList>
    </citation>
    <scope>NUCLEOTIDE SEQUENCE</scope>
    <source>
        <strain evidence="1">Berkeley</strain>
    </source>
</reference>
<dbReference type="Proteomes" id="UP001165960">
    <property type="component" value="Unassembled WGS sequence"/>
</dbReference>
<dbReference type="EMBL" id="QTSX02006580">
    <property type="protein sequence ID" value="KAJ9052935.1"/>
    <property type="molecule type" value="Genomic_DNA"/>
</dbReference>
<gene>
    <name evidence="1" type="ORF">DSO57_1029177</name>
</gene>